<gene>
    <name evidence="2" type="ORF">FEK29_13725</name>
</gene>
<organism evidence="2 3">
    <name type="scientific">Maribacter aurantiacus</name>
    <dbReference type="NCBI Taxonomy" id="1882343"/>
    <lineage>
        <taxon>Bacteria</taxon>
        <taxon>Pseudomonadati</taxon>
        <taxon>Bacteroidota</taxon>
        <taxon>Flavobacteriia</taxon>
        <taxon>Flavobacteriales</taxon>
        <taxon>Flavobacteriaceae</taxon>
        <taxon>Maribacter</taxon>
    </lineage>
</organism>
<evidence type="ECO:0000313" key="3">
    <source>
        <dbReference type="Proteomes" id="UP000308382"/>
    </source>
</evidence>
<dbReference type="Proteomes" id="UP000308382">
    <property type="component" value="Unassembled WGS sequence"/>
</dbReference>
<evidence type="ECO:0000259" key="1">
    <source>
        <dbReference type="Pfam" id="PF13577"/>
    </source>
</evidence>
<accession>A0A5R8M0T7</accession>
<name>A0A5R8M0T7_9FLAO</name>
<dbReference type="OrthoDB" id="2599042at2"/>
<sequence length="143" mass="16672">MEFTVKEQIIEIVHKLFIYTDNQEWKKLQKEVFSELVDFDMSSLGGEISKKSSIDICNEWKQGFEGIDSINHLAGNHLVKISNNSAEVFIYATATHFKESAIKGKTREFVGSYNLHLVKNMKRWKIDKFKYNLKYMTGNLDLK</sequence>
<dbReference type="InterPro" id="IPR032710">
    <property type="entry name" value="NTF2-like_dom_sf"/>
</dbReference>
<dbReference type="AlphaFoldDB" id="A0A5R8M0T7"/>
<dbReference type="Gene3D" id="3.10.450.50">
    <property type="match status" value="1"/>
</dbReference>
<evidence type="ECO:0000313" key="2">
    <source>
        <dbReference type="EMBL" id="TLF43170.1"/>
    </source>
</evidence>
<reference evidence="2 3" key="1">
    <citation type="journal article" date="2017" name="Int. J. Syst. Evol. Microbiol.">
        <title>Maripseudobacter aurantiacus gen. nov., sp. nov., a novel member of the family Flavobacteriaceae isolated from a sedimentation basin.</title>
        <authorList>
            <person name="Chen C."/>
            <person name="Su Y."/>
            <person name="Tao T."/>
            <person name="Fu G."/>
            <person name="Zhang C."/>
            <person name="Sun C."/>
            <person name="Zhang X."/>
            <person name="Wu M."/>
        </authorList>
    </citation>
    <scope>NUCLEOTIDE SEQUENCE [LARGE SCALE GENOMIC DNA]</scope>
    <source>
        <strain evidence="3">CDA4</strain>
    </source>
</reference>
<keyword evidence="3" id="KW-1185">Reference proteome</keyword>
<dbReference type="EMBL" id="VBUK01000009">
    <property type="protein sequence ID" value="TLF43170.1"/>
    <property type="molecule type" value="Genomic_DNA"/>
</dbReference>
<feature type="domain" description="SnoaL-like" evidence="1">
    <location>
        <begin position="5"/>
        <end position="129"/>
    </location>
</feature>
<dbReference type="RefSeq" id="WP_138259016.1">
    <property type="nucleotide sequence ID" value="NZ_VBUK01000009.1"/>
</dbReference>
<proteinExistence type="predicted"/>
<dbReference type="InterPro" id="IPR037401">
    <property type="entry name" value="SnoaL-like"/>
</dbReference>
<protein>
    <recommendedName>
        <fullName evidence="1">SnoaL-like domain-containing protein</fullName>
    </recommendedName>
</protein>
<dbReference type="Pfam" id="PF13577">
    <property type="entry name" value="SnoaL_4"/>
    <property type="match status" value="1"/>
</dbReference>
<comment type="caution">
    <text evidence="2">The sequence shown here is derived from an EMBL/GenBank/DDBJ whole genome shotgun (WGS) entry which is preliminary data.</text>
</comment>
<dbReference type="SUPFAM" id="SSF54427">
    <property type="entry name" value="NTF2-like"/>
    <property type="match status" value="1"/>
</dbReference>